<accession>A0A2K9V4W0</accession>
<keyword evidence="2" id="KW-1185">Reference proteome</keyword>
<name>A0A2K9V4W0_9CAUD</name>
<sequence>MMTLKEYKKTLRYAVGYSASLATLKRIARNSKVKHLPARSKLRIAKRARSQDKMIAFAHRYSAASTPRTSRQVYDGFIQQAADFSNIELKILASHTDINDSYLLID</sequence>
<dbReference type="KEGG" id="vg:54988032"/>
<proteinExistence type="predicted"/>
<dbReference type="EMBL" id="MG736918">
    <property type="protein sequence ID" value="AUV57204.1"/>
    <property type="molecule type" value="Genomic_DNA"/>
</dbReference>
<protein>
    <submittedName>
        <fullName evidence="1">Uncharacterized protein</fullName>
    </submittedName>
</protein>
<dbReference type="GeneID" id="54988032"/>
<organism evidence="1 2">
    <name type="scientific">Erwinia phage vB_EamP-S2</name>
    <dbReference type="NCBI Taxonomy" id="2070198"/>
    <lineage>
        <taxon>Viruses</taxon>
        <taxon>Duplodnaviria</taxon>
        <taxon>Heunggongvirae</taxon>
        <taxon>Uroviricota</taxon>
        <taxon>Caudoviricetes</taxon>
        <taxon>Autographivirales</taxon>
        <taxon>Autosignataviridae</taxon>
        <taxon>Molineuxvirinae</taxon>
        <taxon>Eracentumvirus</taxon>
        <taxon>Eracentumvirus S2</taxon>
    </lineage>
</organism>
<dbReference type="RefSeq" id="YP_009797615.1">
    <property type="nucleotide sequence ID" value="NC_047917.1"/>
</dbReference>
<evidence type="ECO:0000313" key="2">
    <source>
        <dbReference type="Proteomes" id="UP000241070"/>
    </source>
</evidence>
<dbReference type="Proteomes" id="UP000241070">
    <property type="component" value="Segment"/>
</dbReference>
<reference evidence="1 2" key="1">
    <citation type="submission" date="2017-12" db="EMBL/GenBank/DDBJ databases">
        <title>Complete Genome Sequences of Erwinia amylovora Phages vB_EamP-S2 and vB_EamM-Bue1.</title>
        <authorList>
            <person name="Knecht L.E."/>
            <person name="Born Y."/>
            <person name="Pothier J.F."/>
            <person name="Loessner M.J."/>
            <person name="Fieseler L."/>
        </authorList>
    </citation>
    <scope>NUCLEOTIDE SEQUENCE [LARGE SCALE GENOMIC DNA]</scope>
</reference>
<evidence type="ECO:0000313" key="1">
    <source>
        <dbReference type="EMBL" id="AUV57204.1"/>
    </source>
</evidence>